<dbReference type="AlphaFoldDB" id="A0A6L3ZHF7"/>
<evidence type="ECO:0000259" key="2">
    <source>
        <dbReference type="Pfam" id="PF03795"/>
    </source>
</evidence>
<dbReference type="InterPro" id="IPR005545">
    <property type="entry name" value="YCII"/>
</dbReference>
<comment type="caution">
    <text evidence="3">The sequence shown here is derived from an EMBL/GenBank/DDBJ whole genome shotgun (WGS) entry which is preliminary data.</text>
</comment>
<gene>
    <name evidence="3" type="ORF">F8C82_12165</name>
</gene>
<sequence>MSRQFTLYSLFFWLISTVGWAQELEVDDEGFKSFTITEGDTTYVMREYVFVMLKAGPNRDQSPEEAAEIQKGHMEHMAKMTEAGYLAVAGPFGDDSEWRGIYIFNVNNIDTVRDLVNEDPAIQSGRLVAEIHPWWSARGTTLP</sequence>
<comment type="similarity">
    <text evidence="1">Belongs to the YciI family.</text>
</comment>
<dbReference type="SUPFAM" id="SSF54909">
    <property type="entry name" value="Dimeric alpha+beta barrel"/>
    <property type="match status" value="1"/>
</dbReference>
<organism evidence="3 4">
    <name type="scientific">Phaeocystidibacter marisrubri</name>
    <dbReference type="NCBI Taxonomy" id="1577780"/>
    <lineage>
        <taxon>Bacteria</taxon>
        <taxon>Pseudomonadati</taxon>
        <taxon>Bacteroidota</taxon>
        <taxon>Flavobacteriia</taxon>
        <taxon>Flavobacteriales</taxon>
        <taxon>Phaeocystidibacteraceae</taxon>
        <taxon>Phaeocystidibacter</taxon>
    </lineage>
</organism>
<feature type="domain" description="YCII-related" evidence="2">
    <location>
        <begin position="58"/>
        <end position="134"/>
    </location>
</feature>
<name>A0A6L3ZHF7_9FLAO</name>
<dbReference type="InterPro" id="IPR011008">
    <property type="entry name" value="Dimeric_a/b-barrel"/>
</dbReference>
<dbReference type="Pfam" id="PF03795">
    <property type="entry name" value="YCII"/>
    <property type="match status" value="1"/>
</dbReference>
<dbReference type="RefSeq" id="WP_151693856.1">
    <property type="nucleotide sequence ID" value="NZ_BMGX01000001.1"/>
</dbReference>
<keyword evidence="4" id="KW-1185">Reference proteome</keyword>
<evidence type="ECO:0000256" key="1">
    <source>
        <dbReference type="ARBA" id="ARBA00007689"/>
    </source>
</evidence>
<protein>
    <recommendedName>
        <fullName evidence="2">YCII-related domain-containing protein</fullName>
    </recommendedName>
</protein>
<dbReference type="EMBL" id="WBVQ01000002">
    <property type="protein sequence ID" value="KAB2816429.1"/>
    <property type="molecule type" value="Genomic_DNA"/>
</dbReference>
<dbReference type="Proteomes" id="UP000484164">
    <property type="component" value="Unassembled WGS sequence"/>
</dbReference>
<evidence type="ECO:0000313" key="3">
    <source>
        <dbReference type="EMBL" id="KAB2816429.1"/>
    </source>
</evidence>
<reference evidence="3 4" key="1">
    <citation type="submission" date="2019-10" db="EMBL/GenBank/DDBJ databases">
        <title>Genome sequence of Phaeocystidibacter marisrubri JCM30614 (type strain).</title>
        <authorList>
            <person name="Bowman J.P."/>
        </authorList>
    </citation>
    <scope>NUCLEOTIDE SEQUENCE [LARGE SCALE GENOMIC DNA]</scope>
    <source>
        <strain evidence="3 4">JCM 30614</strain>
    </source>
</reference>
<accession>A0A6L3ZHF7</accession>
<dbReference type="OrthoDB" id="8481699at2"/>
<dbReference type="Gene3D" id="3.30.70.1060">
    <property type="entry name" value="Dimeric alpha+beta barrel"/>
    <property type="match status" value="1"/>
</dbReference>
<proteinExistence type="inferred from homology"/>
<evidence type="ECO:0000313" key="4">
    <source>
        <dbReference type="Proteomes" id="UP000484164"/>
    </source>
</evidence>